<name>A0A1R1PR22_ZANCU</name>
<dbReference type="InterPro" id="IPR015943">
    <property type="entry name" value="WD40/YVTN_repeat-like_dom_sf"/>
</dbReference>
<keyword evidence="1 3" id="KW-0853">WD repeat</keyword>
<dbReference type="InterPro" id="IPR001680">
    <property type="entry name" value="WD40_rpt"/>
</dbReference>
<dbReference type="InterPro" id="IPR039328">
    <property type="entry name" value="WDR89"/>
</dbReference>
<dbReference type="PROSITE" id="PS50294">
    <property type="entry name" value="WD_REPEATS_REGION"/>
    <property type="match status" value="1"/>
</dbReference>
<protein>
    <submittedName>
        <fullName evidence="4">WD repeat-containing protein 89</fullName>
    </submittedName>
</protein>
<organism evidence="4 5">
    <name type="scientific">Zancudomyces culisetae</name>
    <name type="common">Gut fungus</name>
    <name type="synonym">Smittium culisetae</name>
    <dbReference type="NCBI Taxonomy" id="1213189"/>
    <lineage>
        <taxon>Eukaryota</taxon>
        <taxon>Fungi</taxon>
        <taxon>Fungi incertae sedis</taxon>
        <taxon>Zoopagomycota</taxon>
        <taxon>Kickxellomycotina</taxon>
        <taxon>Harpellomycetes</taxon>
        <taxon>Harpellales</taxon>
        <taxon>Legeriomycetaceae</taxon>
        <taxon>Zancudomyces</taxon>
    </lineage>
</organism>
<dbReference type="Pfam" id="PF00400">
    <property type="entry name" value="WD40"/>
    <property type="match status" value="2"/>
</dbReference>
<evidence type="ECO:0000313" key="4">
    <source>
        <dbReference type="EMBL" id="OMH83435.1"/>
    </source>
</evidence>
<dbReference type="SMART" id="SM00320">
    <property type="entry name" value="WD40"/>
    <property type="match status" value="3"/>
</dbReference>
<proteinExistence type="predicted"/>
<dbReference type="PANTHER" id="PTHR22889">
    <property type="entry name" value="WD REPEAT-CONTAINING PROTEIN 89"/>
    <property type="match status" value="1"/>
</dbReference>
<dbReference type="InterPro" id="IPR036322">
    <property type="entry name" value="WD40_repeat_dom_sf"/>
</dbReference>
<evidence type="ECO:0000313" key="5">
    <source>
        <dbReference type="Proteomes" id="UP000188320"/>
    </source>
</evidence>
<dbReference type="Gene3D" id="2.130.10.10">
    <property type="entry name" value="YVTN repeat-like/Quinoprotein amine dehydrogenase"/>
    <property type="match status" value="2"/>
</dbReference>
<dbReference type="OrthoDB" id="25131at2759"/>
<dbReference type="SUPFAM" id="SSF50978">
    <property type="entry name" value="WD40 repeat-like"/>
    <property type="match status" value="1"/>
</dbReference>
<evidence type="ECO:0000256" key="1">
    <source>
        <dbReference type="ARBA" id="ARBA00022574"/>
    </source>
</evidence>
<dbReference type="PROSITE" id="PS50082">
    <property type="entry name" value="WD_REPEATS_2"/>
    <property type="match status" value="1"/>
</dbReference>
<dbReference type="Proteomes" id="UP000188320">
    <property type="component" value="Unassembled WGS sequence"/>
</dbReference>
<evidence type="ECO:0000256" key="2">
    <source>
        <dbReference type="ARBA" id="ARBA00022737"/>
    </source>
</evidence>
<sequence>MNCVGGIEIPRDTQGNVCYVQTIHGTSSGILSTNSLNEIRLYDYEQLAEKSFIGAQNSTITSVKKQNDNIFITSGNDGIRVWDIRSANRVPVQEIKSILPILSFDTSCDEQILIAGTEQVDTKRLKASSGSNSLAFSGKRLEDFQVALMFWDLRNTPAEMNIFLDTHSNDITQVKCHSTNKNVFLSASTDGLICTYDIEKEFNEDDSMQFSCNTNVSVQKSSYFGQNDDFIYSLSDMDNLSLWSLDGTLISDYGRIGEQSPFTANLLNTTVDYSIDCLFDSSMTRLFLCVGDFEGRAHFLNVGVSGYEKVLSLEGGHNDIVRCIDCDFINYKVITGGEDGKICLWSTQPADY</sequence>
<evidence type="ECO:0000256" key="3">
    <source>
        <dbReference type="PROSITE-ProRule" id="PRU00221"/>
    </source>
</evidence>
<gene>
    <name evidence="4" type="ORF">AX774_g3054</name>
</gene>
<accession>A0A1R1PR22</accession>
<dbReference type="PANTHER" id="PTHR22889:SF0">
    <property type="entry name" value="WD REPEAT-CONTAINING PROTEIN 89"/>
    <property type="match status" value="1"/>
</dbReference>
<feature type="repeat" description="WD" evidence="3">
    <location>
        <begin position="314"/>
        <end position="352"/>
    </location>
</feature>
<reference evidence="5" key="1">
    <citation type="submission" date="2017-01" db="EMBL/GenBank/DDBJ databases">
        <authorList>
            <person name="Wang Y."/>
            <person name="White M."/>
            <person name="Kvist S."/>
            <person name="Moncalvo J.-M."/>
        </authorList>
    </citation>
    <scope>NUCLEOTIDE SEQUENCE [LARGE SCALE GENOMIC DNA]</scope>
    <source>
        <strain evidence="5">COL-18-3</strain>
    </source>
</reference>
<keyword evidence="5" id="KW-1185">Reference proteome</keyword>
<dbReference type="AlphaFoldDB" id="A0A1R1PR22"/>
<comment type="caution">
    <text evidence="4">The sequence shown here is derived from an EMBL/GenBank/DDBJ whole genome shotgun (WGS) entry which is preliminary data.</text>
</comment>
<keyword evidence="2" id="KW-0677">Repeat</keyword>
<dbReference type="EMBL" id="LSSK01000407">
    <property type="protein sequence ID" value="OMH83435.1"/>
    <property type="molecule type" value="Genomic_DNA"/>
</dbReference>